<protein>
    <submittedName>
        <fullName evidence="4">Non-canonical purine NTP pyrophosphatase</fullName>
    </submittedName>
</protein>
<accession>A0ABU2FCS2</accession>
<dbReference type="Proteomes" id="UP001259659">
    <property type="component" value="Unassembled WGS sequence"/>
</dbReference>
<dbReference type="InterPro" id="IPR029001">
    <property type="entry name" value="ITPase-like_fam"/>
</dbReference>
<proteinExistence type="inferred from homology"/>
<gene>
    <name evidence="4" type="ORF">NDI56_11675</name>
</gene>
<dbReference type="Pfam" id="PF01725">
    <property type="entry name" value="Ham1p_like"/>
    <property type="match status" value="2"/>
</dbReference>
<dbReference type="Gene3D" id="3.90.950.10">
    <property type="match status" value="1"/>
</dbReference>
<dbReference type="InterPro" id="IPR002637">
    <property type="entry name" value="RdgB/HAM1"/>
</dbReference>
<dbReference type="PANTHER" id="PTHR11067:SF9">
    <property type="entry name" value="INOSINE TRIPHOSPHATE PYROPHOSPHATASE"/>
    <property type="match status" value="1"/>
</dbReference>
<reference evidence="4 5" key="1">
    <citation type="submission" date="2022-06" db="EMBL/GenBank/DDBJ databases">
        <title>Haloarcula sp. a new haloarchaeum isolate from saline soil.</title>
        <authorList>
            <person name="Strakova D."/>
            <person name="Galisteo C."/>
            <person name="Sanchez-Porro C."/>
            <person name="Ventosa A."/>
        </authorList>
    </citation>
    <scope>NUCLEOTIDE SEQUENCE [LARGE SCALE GENOMIC DNA]</scope>
    <source>
        <strain evidence="4 5">S1CR25-12</strain>
    </source>
</reference>
<keyword evidence="5" id="KW-1185">Reference proteome</keyword>
<evidence type="ECO:0000256" key="2">
    <source>
        <dbReference type="ARBA" id="ARBA00022801"/>
    </source>
</evidence>
<evidence type="ECO:0000313" key="4">
    <source>
        <dbReference type="EMBL" id="MDS0260053.1"/>
    </source>
</evidence>
<comment type="similarity">
    <text evidence="1">Belongs to the HAM1 NTPase family.</text>
</comment>
<name>A0ABU2FCS2_9EURY</name>
<dbReference type="PANTHER" id="PTHR11067">
    <property type="entry name" value="INOSINE TRIPHOSPHATE PYROPHOSPHATASE/HAM1 PROTEIN"/>
    <property type="match status" value="1"/>
</dbReference>
<feature type="compositionally biased region" description="Basic and acidic residues" evidence="3">
    <location>
        <begin position="123"/>
        <end position="135"/>
    </location>
</feature>
<comment type="caution">
    <text evidence="4">The sequence shown here is derived from an EMBL/GenBank/DDBJ whole genome shotgun (WGS) entry which is preliminary data.</text>
</comment>
<evidence type="ECO:0000313" key="5">
    <source>
        <dbReference type="Proteomes" id="UP001259659"/>
    </source>
</evidence>
<organism evidence="4 5">
    <name type="scientific">Haloarcula saliterrae</name>
    <dbReference type="NCBI Taxonomy" id="2950534"/>
    <lineage>
        <taxon>Archaea</taxon>
        <taxon>Methanobacteriati</taxon>
        <taxon>Methanobacteriota</taxon>
        <taxon>Stenosarchaea group</taxon>
        <taxon>Halobacteria</taxon>
        <taxon>Halobacteriales</taxon>
        <taxon>Haloarculaceae</taxon>
        <taxon>Haloarcula</taxon>
    </lineage>
</organism>
<dbReference type="EMBL" id="JAMQON010000003">
    <property type="protein sequence ID" value="MDS0260053.1"/>
    <property type="molecule type" value="Genomic_DNA"/>
</dbReference>
<feature type="region of interest" description="Disordered" evidence="3">
    <location>
        <begin position="115"/>
        <end position="158"/>
    </location>
</feature>
<dbReference type="RefSeq" id="WP_310919719.1">
    <property type="nucleotide sequence ID" value="NZ_JAMQON010000003.1"/>
</dbReference>
<dbReference type="SUPFAM" id="SSF52972">
    <property type="entry name" value="ITPase-like"/>
    <property type="match status" value="2"/>
</dbReference>
<evidence type="ECO:0000256" key="3">
    <source>
        <dbReference type="SAM" id="MobiDB-lite"/>
    </source>
</evidence>
<sequence>MLNFVTTNPGKVREATAYLDDEVVQFDFDYPEVQADDLGAVAAHGAREAYRAADGPVIVDDAGLFIDAFDGFPGPYSSYVEDRVGIDRVWRMTEPESDHGAAFKTVIAYCDGEGFTATPEPGGVDRGETPSEPRGQDLAGEASRGGATTDEQVAGGEGALPVKLFEGRVPGELVAPRGEGGFGFDPIFEHDGTTFAEMSTDEKNAVSHRGRALAKFAEWYVTR</sequence>
<dbReference type="CDD" id="cd00515">
    <property type="entry name" value="HAM1"/>
    <property type="match status" value="1"/>
</dbReference>
<evidence type="ECO:0000256" key="1">
    <source>
        <dbReference type="ARBA" id="ARBA00008023"/>
    </source>
</evidence>
<keyword evidence="2" id="KW-0378">Hydrolase</keyword>